<comment type="caution">
    <text evidence="2">The sequence shown here is derived from an EMBL/GenBank/DDBJ whole genome shotgun (WGS) entry which is preliminary data.</text>
</comment>
<feature type="compositionally biased region" description="Polar residues" evidence="1">
    <location>
        <begin position="1"/>
        <end position="16"/>
    </location>
</feature>
<gene>
    <name evidence="2" type="ORF">PLEPLA_LOCUS19544</name>
</gene>
<feature type="region of interest" description="Disordered" evidence="1">
    <location>
        <begin position="1"/>
        <end position="54"/>
    </location>
</feature>
<dbReference type="EMBL" id="CADEAL010001340">
    <property type="protein sequence ID" value="CAB1431487.1"/>
    <property type="molecule type" value="Genomic_DNA"/>
</dbReference>
<feature type="compositionally biased region" description="Basic and acidic residues" evidence="1">
    <location>
        <begin position="17"/>
        <end position="28"/>
    </location>
</feature>
<keyword evidence="3" id="KW-1185">Reference proteome</keyword>
<feature type="region of interest" description="Disordered" evidence="1">
    <location>
        <begin position="160"/>
        <end position="206"/>
    </location>
</feature>
<sequence length="398" mass="44053">MSRLQVNKQGQSSGIRTDQHQSRKDMTRKCLSPRGSQRGNRRDDRRGDAEPCVVPAGDSCSRGTKVLILNAALPLPLSCLSSPPPLDFFFLWIPPVPAPSLSPSRTTSGSGSETRLEPVVGFAQRKLENAGGKQMVAFVFMSEDQSFSHQKEKRVVLFSPADTDLRGISSPSPQRKGAEGERERERERETEQQDEEEEEEEEEVVQRGTQLIFWPIHRSRRSVARSPGEPACLQRRDGSWVRYRPQAACPQADRVGLQISLMKPLASSPQAGLEVLQKMVRLKCQAAFRQDPEILHSFSRGGGGMCEHKCPVSYDLPSFLDPKSAESDVWDPLLCSPIASLSREALEKLWRKSGPNSLEILSTVGSFALTFISSSLHLFISSSLAPSSLQRSFSPPSP</sequence>
<evidence type="ECO:0000313" key="3">
    <source>
        <dbReference type="Proteomes" id="UP001153269"/>
    </source>
</evidence>
<organism evidence="2 3">
    <name type="scientific">Pleuronectes platessa</name>
    <name type="common">European plaice</name>
    <dbReference type="NCBI Taxonomy" id="8262"/>
    <lineage>
        <taxon>Eukaryota</taxon>
        <taxon>Metazoa</taxon>
        <taxon>Chordata</taxon>
        <taxon>Craniata</taxon>
        <taxon>Vertebrata</taxon>
        <taxon>Euteleostomi</taxon>
        <taxon>Actinopterygii</taxon>
        <taxon>Neopterygii</taxon>
        <taxon>Teleostei</taxon>
        <taxon>Neoteleostei</taxon>
        <taxon>Acanthomorphata</taxon>
        <taxon>Carangaria</taxon>
        <taxon>Pleuronectiformes</taxon>
        <taxon>Pleuronectoidei</taxon>
        <taxon>Pleuronectidae</taxon>
        <taxon>Pleuronectes</taxon>
    </lineage>
</organism>
<protein>
    <submittedName>
        <fullName evidence="2">Uncharacterized protein</fullName>
    </submittedName>
</protein>
<dbReference type="AlphaFoldDB" id="A0A9N7UJF9"/>
<evidence type="ECO:0000256" key="1">
    <source>
        <dbReference type="SAM" id="MobiDB-lite"/>
    </source>
</evidence>
<reference evidence="2" key="1">
    <citation type="submission" date="2020-03" db="EMBL/GenBank/DDBJ databases">
        <authorList>
            <person name="Weist P."/>
        </authorList>
    </citation>
    <scope>NUCLEOTIDE SEQUENCE</scope>
</reference>
<feature type="compositionally biased region" description="Acidic residues" evidence="1">
    <location>
        <begin position="192"/>
        <end position="203"/>
    </location>
</feature>
<accession>A0A9N7UJF9</accession>
<dbReference type="Proteomes" id="UP001153269">
    <property type="component" value="Unassembled WGS sequence"/>
</dbReference>
<evidence type="ECO:0000313" key="2">
    <source>
        <dbReference type="EMBL" id="CAB1431487.1"/>
    </source>
</evidence>
<name>A0A9N7UJF9_PLEPL</name>
<proteinExistence type="predicted"/>
<feature type="compositionally biased region" description="Basic and acidic residues" evidence="1">
    <location>
        <begin position="176"/>
        <end position="191"/>
    </location>
</feature>
<feature type="compositionally biased region" description="Basic and acidic residues" evidence="1">
    <location>
        <begin position="40"/>
        <end position="49"/>
    </location>
</feature>